<feature type="domain" description="ER-bound oxygenase mpaB/mpaB'/Rubber oxygenase catalytic" evidence="1">
    <location>
        <begin position="17"/>
        <end position="247"/>
    </location>
</feature>
<proteinExistence type="predicted"/>
<sequence>MRRARPETLSDLITAYGITNGVANIIMQLALPAVGYGVHESRVVSGSPRRRPIKRSRTTSQYLAVAIFGDDADRDRMRTEVAGVHQAVISTPDSPTRYSGNSPELQKWVAACLFRYYLDQYTTLYGDLTVAELDSLTRSASTLATTLNVREAAWPHTWDEYERYWNDTLPRLTIDDPIRADFESLAGLEFITEAWGPLGKGFPLLGGRHYRFMTRANLPAEFRTMMKWDWTDRDRRRLDRIVVFYRAVDRAGAGSLVRLAYRSAVTDFRLRSRILPQALGRTKLSDAPIKDGGGLRWLARH</sequence>
<dbReference type="AlphaFoldDB" id="A0AA97CTK9"/>
<organism evidence="2">
    <name type="scientific">Gordonia sp. MP11Mi</name>
    <dbReference type="NCBI Taxonomy" id="3022769"/>
    <lineage>
        <taxon>Bacteria</taxon>
        <taxon>Bacillati</taxon>
        <taxon>Actinomycetota</taxon>
        <taxon>Actinomycetes</taxon>
        <taxon>Mycobacteriales</taxon>
        <taxon>Gordoniaceae</taxon>
        <taxon>Gordonia</taxon>
    </lineage>
</organism>
<dbReference type="InterPro" id="IPR018713">
    <property type="entry name" value="MPAB/Lcp_cat_dom"/>
</dbReference>
<dbReference type="RefSeq" id="WP_420040318.1">
    <property type="nucleotide sequence ID" value="NZ_CP128986.1"/>
</dbReference>
<dbReference type="EMBL" id="CP128986">
    <property type="protein sequence ID" value="WOC10970.1"/>
    <property type="molecule type" value="Genomic_DNA"/>
</dbReference>
<evidence type="ECO:0000313" key="2">
    <source>
        <dbReference type="EMBL" id="WOC10970.1"/>
    </source>
</evidence>
<evidence type="ECO:0000259" key="1">
    <source>
        <dbReference type="Pfam" id="PF09995"/>
    </source>
</evidence>
<dbReference type="GO" id="GO:0016491">
    <property type="term" value="F:oxidoreductase activity"/>
    <property type="evidence" value="ECO:0007669"/>
    <property type="project" value="InterPro"/>
</dbReference>
<reference evidence="2" key="1">
    <citation type="submission" date="2023-06" db="EMBL/GenBank/DDBJ databases">
        <title>Gordonia sp. nov. and Pseudochrobactrum sp. nov., two species isolated from the burying beetle Nicrophorus vespilloides.</title>
        <authorList>
            <person name="Poehlein A."/>
            <person name="Guzman J."/>
            <person name="Daniel R."/>
            <person name="Vilcinskas A."/>
        </authorList>
    </citation>
    <scope>NUCLEOTIDE SEQUENCE</scope>
    <source>
        <strain evidence="2">MP11Mi</strain>
    </source>
</reference>
<protein>
    <recommendedName>
        <fullName evidence="1">ER-bound oxygenase mpaB/mpaB'/Rubber oxygenase catalytic domain-containing protein</fullName>
    </recommendedName>
</protein>
<gene>
    <name evidence="2" type="ORF">MP11Mi_00300</name>
</gene>
<dbReference type="PANTHER" id="PTHR36151">
    <property type="entry name" value="BLR2777 PROTEIN"/>
    <property type="match status" value="1"/>
</dbReference>
<dbReference type="PANTHER" id="PTHR36151:SF3">
    <property type="entry name" value="ER-BOUND OXYGENASE MPAB_MPAB'_RUBBER OXYGENASE CATALYTIC DOMAIN-CONTAINING PROTEIN"/>
    <property type="match status" value="1"/>
</dbReference>
<accession>A0AA97CTK9</accession>
<dbReference type="Pfam" id="PF09995">
    <property type="entry name" value="MPAB_Lcp_cat"/>
    <property type="match status" value="1"/>
</dbReference>
<name>A0AA97CTK9_9ACTN</name>